<organism evidence="1 2">
    <name type="scientific">Datura stramonium</name>
    <name type="common">Jimsonweed</name>
    <name type="synonym">Common thornapple</name>
    <dbReference type="NCBI Taxonomy" id="4076"/>
    <lineage>
        <taxon>Eukaryota</taxon>
        <taxon>Viridiplantae</taxon>
        <taxon>Streptophyta</taxon>
        <taxon>Embryophyta</taxon>
        <taxon>Tracheophyta</taxon>
        <taxon>Spermatophyta</taxon>
        <taxon>Magnoliopsida</taxon>
        <taxon>eudicotyledons</taxon>
        <taxon>Gunneridae</taxon>
        <taxon>Pentapetalae</taxon>
        <taxon>asterids</taxon>
        <taxon>lamiids</taxon>
        <taxon>Solanales</taxon>
        <taxon>Solanaceae</taxon>
        <taxon>Solanoideae</taxon>
        <taxon>Datureae</taxon>
        <taxon>Datura</taxon>
    </lineage>
</organism>
<proteinExistence type="predicted"/>
<dbReference type="EMBL" id="JACEIK010001092">
    <property type="protein sequence ID" value="MCD7465885.1"/>
    <property type="molecule type" value="Genomic_DNA"/>
</dbReference>
<feature type="non-terminal residue" evidence="1">
    <location>
        <position position="51"/>
    </location>
</feature>
<keyword evidence="2" id="KW-1185">Reference proteome</keyword>
<gene>
    <name evidence="1" type="ORF">HAX54_002081</name>
</gene>
<protein>
    <submittedName>
        <fullName evidence="1">Uncharacterized protein</fullName>
    </submittedName>
</protein>
<sequence>MGMKDRLRLEIRYAKTTSHREFHDIEQILCKGVQGTEQYLNREIYDADWES</sequence>
<evidence type="ECO:0000313" key="2">
    <source>
        <dbReference type="Proteomes" id="UP000823775"/>
    </source>
</evidence>
<evidence type="ECO:0000313" key="1">
    <source>
        <dbReference type="EMBL" id="MCD7465885.1"/>
    </source>
</evidence>
<name>A0ABS8T4D8_DATST</name>
<reference evidence="1 2" key="1">
    <citation type="journal article" date="2021" name="BMC Genomics">
        <title>Datura genome reveals duplications of psychoactive alkaloid biosynthetic genes and high mutation rate following tissue culture.</title>
        <authorList>
            <person name="Rajewski A."/>
            <person name="Carter-House D."/>
            <person name="Stajich J."/>
            <person name="Litt A."/>
        </authorList>
    </citation>
    <scope>NUCLEOTIDE SEQUENCE [LARGE SCALE GENOMIC DNA]</scope>
    <source>
        <strain evidence="1">AR-01</strain>
    </source>
</reference>
<accession>A0ABS8T4D8</accession>
<comment type="caution">
    <text evidence="1">The sequence shown here is derived from an EMBL/GenBank/DDBJ whole genome shotgun (WGS) entry which is preliminary data.</text>
</comment>
<dbReference type="Proteomes" id="UP000823775">
    <property type="component" value="Unassembled WGS sequence"/>
</dbReference>